<accession>A0A5C1Q8X9</accession>
<protein>
    <submittedName>
        <fullName evidence="2">Aminomethyl transferase family protein</fullName>
    </submittedName>
</protein>
<evidence type="ECO:0000313" key="2">
    <source>
        <dbReference type="EMBL" id="QEN03510.1"/>
    </source>
</evidence>
<keyword evidence="2" id="KW-0808">Transferase</keyword>
<gene>
    <name evidence="2" type="ORF">EW093_01940</name>
</gene>
<dbReference type="PANTHER" id="PTHR43757:SF2">
    <property type="entry name" value="AMINOMETHYLTRANSFERASE, MITOCHONDRIAL"/>
    <property type="match status" value="1"/>
</dbReference>
<dbReference type="InterPro" id="IPR027266">
    <property type="entry name" value="TrmE/GcvT-like"/>
</dbReference>
<organism evidence="2 3">
    <name type="scientific">Thiospirochaeta perfilievii</name>
    <dbReference type="NCBI Taxonomy" id="252967"/>
    <lineage>
        <taxon>Bacteria</taxon>
        <taxon>Pseudomonadati</taxon>
        <taxon>Spirochaetota</taxon>
        <taxon>Spirochaetia</taxon>
        <taxon>Spirochaetales</taxon>
        <taxon>Spirochaetaceae</taxon>
        <taxon>Thiospirochaeta</taxon>
    </lineage>
</organism>
<dbReference type="KEGG" id="sper:EW093_01940"/>
<proteinExistence type="predicted"/>
<dbReference type="InterPro" id="IPR028896">
    <property type="entry name" value="GcvT/YgfZ/DmdA"/>
</dbReference>
<name>A0A5C1Q8X9_9SPIO</name>
<dbReference type="OrthoDB" id="9774591at2"/>
<evidence type="ECO:0000313" key="3">
    <source>
        <dbReference type="Proteomes" id="UP000323824"/>
    </source>
</evidence>
<dbReference type="AlphaFoldDB" id="A0A5C1Q8X9"/>
<reference evidence="2 3" key="2">
    <citation type="submission" date="2019-09" db="EMBL/GenBank/DDBJ databases">
        <title>Complete Genome Sequence and Methylome Analysis of free living Spirochaetas.</title>
        <authorList>
            <person name="Leshcheva N."/>
            <person name="Mikheeva N."/>
        </authorList>
    </citation>
    <scope>NUCLEOTIDE SEQUENCE [LARGE SCALE GENOMIC DNA]</scope>
    <source>
        <strain evidence="2 3">P</strain>
    </source>
</reference>
<dbReference type="PANTHER" id="PTHR43757">
    <property type="entry name" value="AMINOMETHYLTRANSFERASE"/>
    <property type="match status" value="1"/>
</dbReference>
<dbReference type="EMBL" id="CP035807">
    <property type="protein sequence ID" value="QEN03510.1"/>
    <property type="molecule type" value="Genomic_DNA"/>
</dbReference>
<dbReference type="Pfam" id="PF01571">
    <property type="entry name" value="GCV_T"/>
    <property type="match status" value="1"/>
</dbReference>
<sequence length="389" mass="44404">MFSTTGNKMKETVLINKHKSLNGKMASFNGYNMPLWYKSAKNEHLSVLKDVGIFDTSHMSFFTIEGGEVSELLDLSFSRVLDHLKVNHLIYGLFLDDKNFVIDDSVIYKFSENKFFVIVNCGMDEIVINHLKSFDLYRCKIVNYSHRLAKIDVQGPKSLKLLENYMGEELFNNFGYFTFKGSFDNGNILISRSGYTGEFGFELYVESDKAPKLWDTLLELGSDLGITPCGLASRDSLRTGAGLPLSHQDIGPWPFGNTPWDFCVENRFLNSPFYTYSYVGYDVRKLHESTKGDVLFNKSIIGRVLTCVTEVSITRIDEEILSITSDNLPRDYSVKGLVSGFIRVNIPLEYGDIVILNDGKRELKVQIVKNIRPNRTARLSINRIRREYE</sequence>
<reference evidence="2 3" key="1">
    <citation type="submission" date="2019-02" db="EMBL/GenBank/DDBJ databases">
        <authorList>
            <person name="Fomenkov A."/>
            <person name="Dubinina G."/>
            <person name="Grabovich M."/>
            <person name="Vincze T."/>
            <person name="Roberts R.J."/>
        </authorList>
    </citation>
    <scope>NUCLEOTIDE SEQUENCE [LARGE SCALE GENOMIC DNA]</scope>
    <source>
        <strain evidence="2 3">P</strain>
    </source>
</reference>
<evidence type="ECO:0000259" key="1">
    <source>
        <dbReference type="Pfam" id="PF01571"/>
    </source>
</evidence>
<dbReference type="Gene3D" id="3.30.1360.120">
    <property type="entry name" value="Probable tRNA modification gtpase trme, domain 1"/>
    <property type="match status" value="1"/>
</dbReference>
<dbReference type="GO" id="GO:0016740">
    <property type="term" value="F:transferase activity"/>
    <property type="evidence" value="ECO:0007669"/>
    <property type="project" value="UniProtKB-KW"/>
</dbReference>
<feature type="domain" description="GCVT N-terminal" evidence="1">
    <location>
        <begin position="15"/>
        <end position="251"/>
    </location>
</feature>
<keyword evidence="3" id="KW-1185">Reference proteome</keyword>
<dbReference type="InterPro" id="IPR006222">
    <property type="entry name" value="GCVT_N"/>
</dbReference>
<dbReference type="Proteomes" id="UP000323824">
    <property type="component" value="Chromosome"/>
</dbReference>
<dbReference type="SUPFAM" id="SSF103025">
    <property type="entry name" value="Folate-binding domain"/>
    <property type="match status" value="1"/>
</dbReference>